<feature type="transmembrane region" description="Helical" evidence="5">
    <location>
        <begin position="259"/>
        <end position="284"/>
    </location>
</feature>
<dbReference type="Proteomes" id="UP000636755">
    <property type="component" value="Unassembled WGS sequence"/>
</dbReference>
<evidence type="ECO:0000256" key="4">
    <source>
        <dbReference type="ARBA" id="ARBA00023136"/>
    </source>
</evidence>
<comment type="subcellular location">
    <subcellularLocation>
        <location evidence="1">Membrane</location>
        <topology evidence="1">Multi-pass membrane protein</topology>
    </subcellularLocation>
</comment>
<dbReference type="PANTHER" id="PTHR43427">
    <property type="entry name" value="CHLORIDE CHANNEL PROTEIN CLC-E"/>
    <property type="match status" value="1"/>
</dbReference>
<protein>
    <submittedName>
        <fullName evidence="6">Chloride channel protein</fullName>
    </submittedName>
</protein>
<evidence type="ECO:0000313" key="6">
    <source>
        <dbReference type="EMBL" id="MBC5727332.1"/>
    </source>
</evidence>
<reference evidence="6 7" key="1">
    <citation type="submission" date="2020-08" db="EMBL/GenBank/DDBJ databases">
        <title>Genome public.</title>
        <authorList>
            <person name="Liu C."/>
            <person name="Sun Q."/>
        </authorList>
    </citation>
    <scope>NUCLEOTIDE SEQUENCE [LARGE SCALE GENOMIC DNA]</scope>
    <source>
        <strain evidence="6 7">NSJ-71</strain>
    </source>
</reference>
<dbReference type="Gene3D" id="1.10.3080.10">
    <property type="entry name" value="Clc chloride channel"/>
    <property type="match status" value="1"/>
</dbReference>
<dbReference type="EMBL" id="JACOPS010000001">
    <property type="protein sequence ID" value="MBC5727332.1"/>
    <property type="molecule type" value="Genomic_DNA"/>
</dbReference>
<sequence length="416" mass="44977">MKKSTLANNFIYYLFCGFSGAVIACIVWLFLKLMSLGISFIWETVPSNINFTYYPLAVCTIGGILLGIYQKISKAVPDELEEVMKKVKRDKFYPYNKVLLLCISALIPLLFGGSIGPEAGLTGVIVGLCYWAGNHMKNAQSKIPELMQTGVSATLTAIFYAPLFGLAAANEEQLDTQDKATDIRTGKLISNIVAVLFATGTIFLLNQAFGGSMGLPRIGEYNITNTERLWGIPLALLGTLAGLLFIISEKLLKILFEKIQSSLGIIISTTLGGIILGIFGTYLPLVMFSGEDSINEINNGIGEFAPWILIISGLLKLVITNVCIKSGWKGGHFFPVIFCGVSIGFGVALLMGLDTAFCAAVITAALLGVTMRKPLAVTVLLLLCFDARILPWILLAAFLSSLVVGKVLNKNKHQNK</sequence>
<comment type="caution">
    <text evidence="6">The sequence shown here is derived from an EMBL/GenBank/DDBJ whole genome shotgun (WGS) entry which is preliminary data.</text>
</comment>
<keyword evidence="3 5" id="KW-1133">Transmembrane helix</keyword>
<evidence type="ECO:0000256" key="2">
    <source>
        <dbReference type="ARBA" id="ARBA00022692"/>
    </source>
</evidence>
<evidence type="ECO:0000256" key="3">
    <source>
        <dbReference type="ARBA" id="ARBA00022989"/>
    </source>
</evidence>
<feature type="transmembrane region" description="Helical" evidence="5">
    <location>
        <begin position="92"/>
        <end position="111"/>
    </location>
</feature>
<organism evidence="6 7">
    <name type="scientific">Ruminococcus intestinalis</name>
    <dbReference type="NCBI Taxonomy" id="2763066"/>
    <lineage>
        <taxon>Bacteria</taxon>
        <taxon>Bacillati</taxon>
        <taxon>Bacillota</taxon>
        <taxon>Clostridia</taxon>
        <taxon>Eubacteriales</taxon>
        <taxon>Oscillospiraceae</taxon>
        <taxon>Ruminococcus</taxon>
    </lineage>
</organism>
<evidence type="ECO:0000313" key="7">
    <source>
        <dbReference type="Proteomes" id="UP000636755"/>
    </source>
</evidence>
<dbReference type="RefSeq" id="WP_186934666.1">
    <property type="nucleotide sequence ID" value="NZ_JACOPS010000001.1"/>
</dbReference>
<dbReference type="InterPro" id="IPR001807">
    <property type="entry name" value="ClC"/>
</dbReference>
<proteinExistence type="predicted"/>
<keyword evidence="4 5" id="KW-0472">Membrane</keyword>
<dbReference type="Pfam" id="PF00654">
    <property type="entry name" value="Voltage_CLC"/>
    <property type="match status" value="1"/>
</dbReference>
<feature type="transmembrane region" description="Helical" evidence="5">
    <location>
        <begin position="389"/>
        <end position="408"/>
    </location>
</feature>
<keyword evidence="2 5" id="KW-0812">Transmembrane</keyword>
<feature type="transmembrane region" description="Helical" evidence="5">
    <location>
        <begin position="51"/>
        <end position="72"/>
    </location>
</feature>
<feature type="transmembrane region" description="Helical" evidence="5">
    <location>
        <begin position="12"/>
        <end position="31"/>
    </location>
</feature>
<feature type="transmembrane region" description="Helical" evidence="5">
    <location>
        <begin position="188"/>
        <end position="209"/>
    </location>
</feature>
<dbReference type="SUPFAM" id="SSF81340">
    <property type="entry name" value="Clc chloride channel"/>
    <property type="match status" value="1"/>
</dbReference>
<dbReference type="CDD" id="cd00400">
    <property type="entry name" value="Voltage_gated_ClC"/>
    <property type="match status" value="1"/>
</dbReference>
<dbReference type="PANTHER" id="PTHR43427:SF12">
    <property type="entry name" value="CHLORIDE TRANSPORTER"/>
    <property type="match status" value="1"/>
</dbReference>
<evidence type="ECO:0000256" key="1">
    <source>
        <dbReference type="ARBA" id="ARBA00004141"/>
    </source>
</evidence>
<gene>
    <name evidence="6" type="ORF">H8R91_02055</name>
</gene>
<accession>A0ABR7HIK3</accession>
<feature type="transmembrane region" description="Helical" evidence="5">
    <location>
        <begin position="146"/>
        <end position="167"/>
    </location>
</feature>
<feature type="transmembrane region" description="Helical" evidence="5">
    <location>
        <begin position="229"/>
        <end position="247"/>
    </location>
</feature>
<feature type="transmembrane region" description="Helical" evidence="5">
    <location>
        <begin position="336"/>
        <end position="369"/>
    </location>
</feature>
<keyword evidence="7" id="KW-1185">Reference proteome</keyword>
<dbReference type="InterPro" id="IPR050368">
    <property type="entry name" value="ClC-type_chloride_channel"/>
</dbReference>
<evidence type="ECO:0000256" key="5">
    <source>
        <dbReference type="SAM" id="Phobius"/>
    </source>
</evidence>
<dbReference type="PROSITE" id="PS51257">
    <property type="entry name" value="PROKAR_LIPOPROTEIN"/>
    <property type="match status" value="1"/>
</dbReference>
<dbReference type="InterPro" id="IPR014743">
    <property type="entry name" value="Cl-channel_core"/>
</dbReference>
<name>A0ABR7HIK3_9FIRM</name>
<feature type="transmembrane region" description="Helical" evidence="5">
    <location>
        <begin position="304"/>
        <end position="324"/>
    </location>
</feature>